<gene>
    <name evidence="8" type="ORF">FKG94_21030</name>
</gene>
<dbReference type="GO" id="GO:0022857">
    <property type="term" value="F:transmembrane transporter activity"/>
    <property type="evidence" value="ECO:0007669"/>
    <property type="project" value="InterPro"/>
</dbReference>
<dbReference type="PANTHER" id="PTHR43124:SF10">
    <property type="entry name" value="PURINE EFFLUX PUMP PBUE"/>
    <property type="match status" value="1"/>
</dbReference>
<evidence type="ECO:0000256" key="2">
    <source>
        <dbReference type="ARBA" id="ARBA00022475"/>
    </source>
</evidence>
<feature type="domain" description="Major facilitator superfamily (MFS) profile" evidence="7">
    <location>
        <begin position="216"/>
        <end position="398"/>
    </location>
</feature>
<feature type="transmembrane region" description="Helical" evidence="6">
    <location>
        <begin position="215"/>
        <end position="238"/>
    </location>
</feature>
<keyword evidence="4 6" id="KW-1133">Transmembrane helix</keyword>
<keyword evidence="9" id="KW-1185">Reference proteome</keyword>
<feature type="transmembrane region" description="Helical" evidence="6">
    <location>
        <begin position="24"/>
        <end position="45"/>
    </location>
</feature>
<dbReference type="EMBL" id="VHSG01000024">
    <property type="protein sequence ID" value="TQV70509.1"/>
    <property type="molecule type" value="Genomic_DNA"/>
</dbReference>
<reference evidence="8 9" key="1">
    <citation type="submission" date="2019-06" db="EMBL/GenBank/DDBJ databases">
        <title>Whole genome sequence for Cellvibrionaceae sp. R142.</title>
        <authorList>
            <person name="Wang G."/>
        </authorList>
    </citation>
    <scope>NUCLEOTIDE SEQUENCE [LARGE SCALE GENOMIC DNA]</scope>
    <source>
        <strain evidence="8 9">R142</strain>
    </source>
</reference>
<accession>A0A545SZZ7</accession>
<dbReference type="AlphaFoldDB" id="A0A545SZZ7"/>
<dbReference type="OrthoDB" id="5726213at2"/>
<evidence type="ECO:0000256" key="3">
    <source>
        <dbReference type="ARBA" id="ARBA00022692"/>
    </source>
</evidence>
<comment type="caution">
    <text evidence="8">The sequence shown here is derived from an EMBL/GenBank/DDBJ whole genome shotgun (WGS) entry which is preliminary data.</text>
</comment>
<dbReference type="Proteomes" id="UP000319732">
    <property type="component" value="Unassembled WGS sequence"/>
</dbReference>
<evidence type="ECO:0000259" key="7">
    <source>
        <dbReference type="PROSITE" id="PS50850"/>
    </source>
</evidence>
<comment type="subcellular location">
    <subcellularLocation>
        <location evidence="1">Cell membrane</location>
        <topology evidence="1">Multi-pass membrane protein</topology>
    </subcellularLocation>
</comment>
<evidence type="ECO:0000313" key="9">
    <source>
        <dbReference type="Proteomes" id="UP000319732"/>
    </source>
</evidence>
<evidence type="ECO:0000256" key="4">
    <source>
        <dbReference type="ARBA" id="ARBA00022989"/>
    </source>
</evidence>
<dbReference type="InterPro" id="IPR020846">
    <property type="entry name" value="MFS_dom"/>
</dbReference>
<feature type="transmembrane region" description="Helical" evidence="6">
    <location>
        <begin position="88"/>
        <end position="105"/>
    </location>
</feature>
<name>A0A545SZZ7_9GAMM</name>
<dbReference type="SUPFAM" id="SSF103473">
    <property type="entry name" value="MFS general substrate transporter"/>
    <property type="match status" value="1"/>
</dbReference>
<feature type="transmembrane region" description="Helical" evidence="6">
    <location>
        <begin position="304"/>
        <end position="325"/>
    </location>
</feature>
<feature type="transmembrane region" description="Helical" evidence="6">
    <location>
        <begin position="144"/>
        <end position="168"/>
    </location>
</feature>
<evidence type="ECO:0000313" key="8">
    <source>
        <dbReference type="EMBL" id="TQV70509.1"/>
    </source>
</evidence>
<feature type="transmembrane region" description="Helical" evidence="6">
    <location>
        <begin position="281"/>
        <end position="298"/>
    </location>
</feature>
<dbReference type="InterPro" id="IPR050189">
    <property type="entry name" value="MFS_Efflux_Transporters"/>
</dbReference>
<dbReference type="InterPro" id="IPR036259">
    <property type="entry name" value="MFS_trans_sf"/>
</dbReference>
<keyword evidence="3 6" id="KW-0812">Transmembrane</keyword>
<dbReference type="Gene3D" id="1.20.1250.20">
    <property type="entry name" value="MFS general substrate transporter like domains"/>
    <property type="match status" value="1"/>
</dbReference>
<evidence type="ECO:0000256" key="1">
    <source>
        <dbReference type="ARBA" id="ARBA00004651"/>
    </source>
</evidence>
<dbReference type="GO" id="GO:0005886">
    <property type="term" value="C:plasma membrane"/>
    <property type="evidence" value="ECO:0007669"/>
    <property type="project" value="UniProtKB-SubCell"/>
</dbReference>
<feature type="transmembrane region" description="Helical" evidence="6">
    <location>
        <begin position="111"/>
        <end position="132"/>
    </location>
</feature>
<dbReference type="RefSeq" id="WP_142928918.1">
    <property type="nucleotide sequence ID" value="NZ_ML660102.1"/>
</dbReference>
<dbReference type="PANTHER" id="PTHR43124">
    <property type="entry name" value="PURINE EFFLUX PUMP PBUE"/>
    <property type="match status" value="1"/>
</dbReference>
<proteinExistence type="predicted"/>
<protein>
    <submittedName>
        <fullName evidence="8">MFS transporter</fullName>
    </submittedName>
</protein>
<keyword evidence="5 6" id="KW-0472">Membrane</keyword>
<feature type="transmembrane region" description="Helical" evidence="6">
    <location>
        <begin position="337"/>
        <end position="360"/>
    </location>
</feature>
<keyword evidence="2" id="KW-1003">Cell membrane</keyword>
<feature type="transmembrane region" description="Helical" evidence="6">
    <location>
        <begin position="174"/>
        <end position="194"/>
    </location>
</feature>
<organism evidence="8 9">
    <name type="scientific">Exilibacterium tricleocarpae</name>
    <dbReference type="NCBI Taxonomy" id="2591008"/>
    <lineage>
        <taxon>Bacteria</taxon>
        <taxon>Pseudomonadati</taxon>
        <taxon>Pseudomonadota</taxon>
        <taxon>Gammaproteobacteria</taxon>
        <taxon>Cellvibrionales</taxon>
        <taxon>Cellvibrionaceae</taxon>
        <taxon>Exilibacterium</taxon>
    </lineage>
</organism>
<evidence type="ECO:0000256" key="5">
    <source>
        <dbReference type="ARBA" id="ARBA00023136"/>
    </source>
</evidence>
<sequence>MSLKTQTRAPLGQNSPSADRPGTFYGSLAVFTAGGLFWAFLPLFIGLQSEALNISKAGAGALGSAYLIAFSLVATTAVLWVPRSNWRHALPAAGVIVVAGFYAVARADSYATVIAACIFIGVGMGIKWAISYRIFGAAANPDRAFGLSIAISYSALAVVVFILGRFVITPYGLGGAALAIIATVALLSLGAFWIPANLAAPAPSPIGGIDGNMPVPVALALAGIFLGGLGIAAIWAFVERIGVAAGFDGARIGPVISGNLLAIGGGSLAAAAISTRIPRRPALAGGYAVLAGSLWTLANIDSFFSYAAAVTAFGLGTGLVLPFQMATLATVDSSGRFVVLIAAAQGFGGALGPLVGGLAADSGGRQALVACGLLIFLASYGMFLSIRSRPVARPVTTE</sequence>
<dbReference type="PROSITE" id="PS50850">
    <property type="entry name" value="MFS"/>
    <property type="match status" value="1"/>
</dbReference>
<evidence type="ECO:0000256" key="6">
    <source>
        <dbReference type="SAM" id="Phobius"/>
    </source>
</evidence>
<feature type="transmembrane region" description="Helical" evidence="6">
    <location>
        <begin position="366"/>
        <end position="386"/>
    </location>
</feature>
<feature type="transmembrane region" description="Helical" evidence="6">
    <location>
        <begin position="250"/>
        <end position="274"/>
    </location>
</feature>
<feature type="transmembrane region" description="Helical" evidence="6">
    <location>
        <begin position="57"/>
        <end position="81"/>
    </location>
</feature>